<dbReference type="EMBL" id="MU003527">
    <property type="protein sequence ID" value="KAF2465914.1"/>
    <property type="molecule type" value="Genomic_DNA"/>
</dbReference>
<keyword evidence="2" id="KW-1185">Reference proteome</keyword>
<accession>A0ACB6QFV9</accession>
<organism evidence="1 2">
    <name type="scientific">Lindgomyces ingoldianus</name>
    <dbReference type="NCBI Taxonomy" id="673940"/>
    <lineage>
        <taxon>Eukaryota</taxon>
        <taxon>Fungi</taxon>
        <taxon>Dikarya</taxon>
        <taxon>Ascomycota</taxon>
        <taxon>Pezizomycotina</taxon>
        <taxon>Dothideomycetes</taxon>
        <taxon>Pleosporomycetidae</taxon>
        <taxon>Pleosporales</taxon>
        <taxon>Lindgomycetaceae</taxon>
        <taxon>Lindgomyces</taxon>
    </lineage>
</organism>
<evidence type="ECO:0000313" key="1">
    <source>
        <dbReference type="EMBL" id="KAF2465914.1"/>
    </source>
</evidence>
<proteinExistence type="predicted"/>
<name>A0ACB6QFV9_9PLEO</name>
<reference evidence="1" key="1">
    <citation type="journal article" date="2020" name="Stud. Mycol.">
        <title>101 Dothideomycetes genomes: a test case for predicting lifestyles and emergence of pathogens.</title>
        <authorList>
            <person name="Haridas S."/>
            <person name="Albert R."/>
            <person name="Binder M."/>
            <person name="Bloem J."/>
            <person name="Labutti K."/>
            <person name="Salamov A."/>
            <person name="Andreopoulos B."/>
            <person name="Baker S."/>
            <person name="Barry K."/>
            <person name="Bills G."/>
            <person name="Bluhm B."/>
            <person name="Cannon C."/>
            <person name="Castanera R."/>
            <person name="Culley D."/>
            <person name="Daum C."/>
            <person name="Ezra D."/>
            <person name="Gonzalez J."/>
            <person name="Henrissat B."/>
            <person name="Kuo A."/>
            <person name="Liang C."/>
            <person name="Lipzen A."/>
            <person name="Lutzoni F."/>
            <person name="Magnuson J."/>
            <person name="Mondo S."/>
            <person name="Nolan M."/>
            <person name="Ohm R."/>
            <person name="Pangilinan J."/>
            <person name="Park H.-J."/>
            <person name="Ramirez L."/>
            <person name="Alfaro M."/>
            <person name="Sun H."/>
            <person name="Tritt A."/>
            <person name="Yoshinaga Y."/>
            <person name="Zwiers L.-H."/>
            <person name="Turgeon B."/>
            <person name="Goodwin S."/>
            <person name="Spatafora J."/>
            <person name="Crous P."/>
            <person name="Grigoriev I."/>
        </authorList>
    </citation>
    <scope>NUCLEOTIDE SEQUENCE</scope>
    <source>
        <strain evidence="1">ATCC 200398</strain>
    </source>
</reference>
<evidence type="ECO:0000313" key="2">
    <source>
        <dbReference type="Proteomes" id="UP000799755"/>
    </source>
</evidence>
<dbReference type="Proteomes" id="UP000799755">
    <property type="component" value="Unassembled WGS sequence"/>
</dbReference>
<gene>
    <name evidence="1" type="ORF">BDR25DRAFT_360078</name>
</gene>
<comment type="caution">
    <text evidence="1">The sequence shown here is derived from an EMBL/GenBank/DDBJ whole genome shotgun (WGS) entry which is preliminary data.</text>
</comment>
<protein>
    <submittedName>
        <fullName evidence="1">Uncharacterized protein</fullName>
    </submittedName>
</protein>
<sequence>MLPSKQQQLTRGAGSGCGDAYPAQLGCRDIIGSNGSTDNRNHVLAYMEPYSRTHDTRALIPNSLNYFGSTTGYPINSGPGPHTSLLSLLMPLKSYNILRVLLREVVFSSGELRVHVVAHSELERNNKFITDARPCNGQQGTGGDTAPIAELDPLSWLVVDILCSVGNGLGEAMSCRLKSESPRAYSMVRSSGTVRAERLNKLLAERKVRFFEAALREPWARLRPWSVIKAGNASHRPYINDLASSSYRKTSLWRFLKLGGSTAYAVDVNTNKGKQSIHLRYPNLVRKISPEITTTKGDIFLITSNVLRPSIEIASVRIIFIFRLKLYVLPPGLFLSIYTATLENTIIATYKKRNYVLLSHPRLAQILDDLKTGDGPEVI</sequence>